<dbReference type="PANTHER" id="PTHR12283">
    <property type="entry name" value="GLUTAMINYL-PEPTIDE CYCLOTRANSFERASE"/>
    <property type="match status" value="1"/>
</dbReference>
<reference evidence="4" key="1">
    <citation type="submission" date="2019-08" db="EMBL/GenBank/DDBJ databases">
        <authorList>
            <person name="Kucharzyk K."/>
            <person name="Murdoch R.W."/>
            <person name="Higgins S."/>
            <person name="Loffler F."/>
        </authorList>
    </citation>
    <scope>NUCLEOTIDE SEQUENCE</scope>
</reference>
<gene>
    <name evidence="4" type="ORF">SDC9_141015</name>
</gene>
<feature type="domain" description="Peptidase M28" evidence="3">
    <location>
        <begin position="44"/>
        <end position="265"/>
    </location>
</feature>
<comment type="caution">
    <text evidence="4">The sequence shown here is derived from an EMBL/GenBank/DDBJ whole genome shotgun (WGS) entry which is preliminary data.</text>
</comment>
<accession>A0A645DZ43</accession>
<dbReference type="EMBL" id="VSSQ01040585">
    <property type="protein sequence ID" value="MPM93873.1"/>
    <property type="molecule type" value="Genomic_DNA"/>
</dbReference>
<evidence type="ECO:0000256" key="1">
    <source>
        <dbReference type="ARBA" id="ARBA00022679"/>
    </source>
</evidence>
<dbReference type="GO" id="GO:0008270">
    <property type="term" value="F:zinc ion binding"/>
    <property type="evidence" value="ECO:0007669"/>
    <property type="project" value="TreeGrafter"/>
</dbReference>
<evidence type="ECO:0000259" key="3">
    <source>
        <dbReference type="Pfam" id="PF04389"/>
    </source>
</evidence>
<keyword evidence="2" id="KW-0012">Acyltransferase</keyword>
<name>A0A645DZ43_9ZZZZ</name>
<sequence>MPNTATHKACAVYLANTLKSFGAVVTEQRVKLRAFNGDILDANNIIASFKPDEKQRILLFAHWDTRPWSDHDPNPANHNKPVLGANDGASGVGVLLEIARNIGVSAPRMGVDIVFFDAEDYGAPEDYTGNAEDSWCLGSQYWARNPHVSGYTARFGILLDMVGAPDATFYRDQISEHFAPDIVNKVWNKAVSMGFERYFIDKPGGGITDDHLYINQIAGIPSIDIIHYNPNNSHGFGDYWHTVNDGMQNIDKQTLFAVGTTVMQVVYNER</sequence>
<proteinExistence type="predicted"/>
<dbReference type="PANTHER" id="PTHR12283:SF6">
    <property type="entry name" value="GLUTAMINYL-PEPTIDE CYCLOTRANSFERASE-RELATED"/>
    <property type="match status" value="1"/>
</dbReference>
<dbReference type="AlphaFoldDB" id="A0A645DZ43"/>
<dbReference type="InterPro" id="IPR007484">
    <property type="entry name" value="Peptidase_M28"/>
</dbReference>
<evidence type="ECO:0000313" key="4">
    <source>
        <dbReference type="EMBL" id="MPM93873.1"/>
    </source>
</evidence>
<dbReference type="InterPro" id="IPR040234">
    <property type="entry name" value="QC/QCL"/>
</dbReference>
<keyword evidence="1" id="KW-0808">Transferase</keyword>
<dbReference type="SUPFAM" id="SSF53187">
    <property type="entry name" value="Zn-dependent exopeptidases"/>
    <property type="match status" value="1"/>
</dbReference>
<dbReference type="Gene3D" id="3.40.630.10">
    <property type="entry name" value="Zn peptidases"/>
    <property type="match status" value="1"/>
</dbReference>
<evidence type="ECO:0000256" key="2">
    <source>
        <dbReference type="ARBA" id="ARBA00023315"/>
    </source>
</evidence>
<dbReference type="Pfam" id="PF04389">
    <property type="entry name" value="Peptidase_M28"/>
    <property type="match status" value="1"/>
</dbReference>
<dbReference type="GO" id="GO:0016603">
    <property type="term" value="F:glutaminyl-peptide cyclotransferase activity"/>
    <property type="evidence" value="ECO:0007669"/>
    <property type="project" value="TreeGrafter"/>
</dbReference>
<protein>
    <recommendedName>
        <fullName evidence="3">Peptidase M28 domain-containing protein</fullName>
    </recommendedName>
</protein>
<organism evidence="4">
    <name type="scientific">bioreactor metagenome</name>
    <dbReference type="NCBI Taxonomy" id="1076179"/>
    <lineage>
        <taxon>unclassified sequences</taxon>
        <taxon>metagenomes</taxon>
        <taxon>ecological metagenomes</taxon>
    </lineage>
</organism>